<sequence length="202" mass="23606">MIPGIEEDKDHNECHPPDEAHNDIDLTFDNKVPEVMYQNELYEEYQIYVDEGGKEYIYMNGEPILLEEANDVIYEEAIQDYDDEQAYQYFKETQFIDPPIIVGGNRRKRKKQCKNQNKSKARETAYDNMKIVDRKTCSQQKLTELIDKNSTNIKCLSCNMEYFITKQLYGKYKVVVEKNDEGGSIFNFVCPVCSIRTTCALV</sequence>
<evidence type="ECO:0000313" key="3">
    <source>
        <dbReference type="WBParaSite" id="SVE_1899600.1"/>
    </source>
</evidence>
<organism evidence="2 3">
    <name type="scientific">Strongyloides venezuelensis</name>
    <name type="common">Threadworm</name>
    <dbReference type="NCBI Taxonomy" id="75913"/>
    <lineage>
        <taxon>Eukaryota</taxon>
        <taxon>Metazoa</taxon>
        <taxon>Ecdysozoa</taxon>
        <taxon>Nematoda</taxon>
        <taxon>Chromadorea</taxon>
        <taxon>Rhabditida</taxon>
        <taxon>Tylenchina</taxon>
        <taxon>Panagrolaimomorpha</taxon>
        <taxon>Strongyloidoidea</taxon>
        <taxon>Strongyloididae</taxon>
        <taxon>Strongyloides</taxon>
    </lineage>
</organism>
<feature type="region of interest" description="Disordered" evidence="1">
    <location>
        <begin position="1"/>
        <end position="24"/>
    </location>
</feature>
<accession>A0A0K0G2P7</accession>
<evidence type="ECO:0000313" key="2">
    <source>
        <dbReference type="Proteomes" id="UP000035680"/>
    </source>
</evidence>
<proteinExistence type="predicted"/>
<dbReference type="AlphaFoldDB" id="A0A0K0G2P7"/>
<dbReference type="WBParaSite" id="SVE_1899600.1">
    <property type="protein sequence ID" value="SVE_1899600.1"/>
    <property type="gene ID" value="SVE_1899600"/>
</dbReference>
<evidence type="ECO:0000256" key="1">
    <source>
        <dbReference type="SAM" id="MobiDB-lite"/>
    </source>
</evidence>
<dbReference type="Proteomes" id="UP000035680">
    <property type="component" value="Unassembled WGS sequence"/>
</dbReference>
<keyword evidence="2" id="KW-1185">Reference proteome</keyword>
<name>A0A0K0G2P7_STRVS</name>
<reference evidence="2" key="1">
    <citation type="submission" date="2014-07" db="EMBL/GenBank/DDBJ databases">
        <authorList>
            <person name="Martin A.A"/>
            <person name="De Silva N."/>
        </authorList>
    </citation>
    <scope>NUCLEOTIDE SEQUENCE</scope>
</reference>
<protein>
    <submittedName>
        <fullName evidence="3">TFIIS-type domain-containing protein</fullName>
    </submittedName>
</protein>
<reference evidence="3" key="2">
    <citation type="submission" date="2015-08" db="UniProtKB">
        <authorList>
            <consortium name="WormBaseParasite"/>
        </authorList>
    </citation>
    <scope>IDENTIFICATION</scope>
</reference>